<proteinExistence type="predicted"/>
<dbReference type="AlphaFoldDB" id="A0A0J9ET75"/>
<sequence>LNEADSLDKNNKHLDIYCLDKIISDQQIKHLKMIFEIKKKRCRVLELKLQLKKL</sequence>
<dbReference type="Proteomes" id="UP000007802">
    <property type="component" value="Unassembled WGS sequence"/>
</dbReference>
<accession>A0A0J9ET75</accession>
<dbReference type="EMBL" id="GG749666">
    <property type="protein sequence ID" value="KMW69247.1"/>
    <property type="molecule type" value="Genomic_DNA"/>
</dbReference>
<name>A0A0J9ET75_AJEDA</name>
<feature type="non-terminal residue" evidence="1">
    <location>
        <position position="54"/>
    </location>
</feature>
<gene>
    <name evidence="1" type="ORF">BDDG_13415</name>
</gene>
<evidence type="ECO:0000313" key="1">
    <source>
        <dbReference type="EMBL" id="KMW69247.1"/>
    </source>
</evidence>
<feature type="non-terminal residue" evidence="1">
    <location>
        <position position="1"/>
    </location>
</feature>
<organism evidence="1">
    <name type="scientific">Ajellomyces dermatitidis (strain ATCC 18188 / CBS 674.68)</name>
    <name type="common">Blastomyces dermatitidis</name>
    <dbReference type="NCBI Taxonomy" id="653446"/>
    <lineage>
        <taxon>Eukaryota</taxon>
        <taxon>Fungi</taxon>
        <taxon>Dikarya</taxon>
        <taxon>Ascomycota</taxon>
        <taxon>Pezizomycotina</taxon>
        <taxon>Eurotiomycetes</taxon>
        <taxon>Eurotiomycetidae</taxon>
        <taxon>Onygenales</taxon>
        <taxon>Ajellomycetaceae</taxon>
        <taxon>Blastomyces</taxon>
    </lineage>
</organism>
<reference evidence="1" key="1">
    <citation type="submission" date="2010-03" db="EMBL/GenBank/DDBJ databases">
        <title>Annotation of Blastomyces dermatitidis strain ATCC 18188.</title>
        <authorList>
            <consortium name="The Broad Institute Genome Sequencing Platform"/>
            <consortium name="Broad Institute Genome Sequencing Center for Infectious Disease."/>
            <person name="Cuomo C."/>
            <person name="Klein B."/>
            <person name="Sullivan T."/>
            <person name="Heitman J."/>
            <person name="Young S."/>
            <person name="Zeng Q."/>
            <person name="Gargeya S."/>
            <person name="Alvarado L."/>
            <person name="Berlin A.M."/>
            <person name="Chapman S.B."/>
            <person name="Chen Z."/>
            <person name="Freedman E."/>
            <person name="Gellesch M."/>
            <person name="Goldberg J."/>
            <person name="Griggs A."/>
            <person name="Gujja S."/>
            <person name="Heilman E."/>
            <person name="Heiman D."/>
            <person name="Howarth C."/>
            <person name="Mehta T."/>
            <person name="Neiman D."/>
            <person name="Pearson M."/>
            <person name="Roberts A."/>
            <person name="Saif S."/>
            <person name="Shea T."/>
            <person name="Shenoy N."/>
            <person name="Sisk P."/>
            <person name="Stolte C."/>
            <person name="Sykes S."/>
            <person name="White J."/>
            <person name="Yandava C."/>
            <person name="Haas B."/>
            <person name="Nusbaum C."/>
            <person name="Birren B."/>
        </authorList>
    </citation>
    <scope>NUCLEOTIDE SEQUENCE</scope>
    <source>
        <strain evidence="1">ATCC 18188</strain>
    </source>
</reference>
<protein>
    <submittedName>
        <fullName evidence="1">Uncharacterized protein</fullName>
    </submittedName>
</protein>